<dbReference type="InterPro" id="IPR052897">
    <property type="entry name" value="Sec-Metab_Biosynth_Hydrolase"/>
</dbReference>
<organism evidence="2 3">
    <name type="scientific">Polychaeton citri CBS 116435</name>
    <dbReference type="NCBI Taxonomy" id="1314669"/>
    <lineage>
        <taxon>Eukaryota</taxon>
        <taxon>Fungi</taxon>
        <taxon>Dikarya</taxon>
        <taxon>Ascomycota</taxon>
        <taxon>Pezizomycotina</taxon>
        <taxon>Dothideomycetes</taxon>
        <taxon>Dothideomycetidae</taxon>
        <taxon>Capnodiales</taxon>
        <taxon>Capnodiaceae</taxon>
        <taxon>Polychaeton</taxon>
    </lineage>
</organism>
<dbReference type="PANTHER" id="PTHR37017:SF13">
    <property type="entry name" value="AB HYDROLASE-1 DOMAIN-CONTAINING PROTEIN"/>
    <property type="match status" value="1"/>
</dbReference>
<dbReference type="OrthoDB" id="1263307at2759"/>
<sequence length="255" mass="28127">MAYQKPTILIVPGACTLPSLYDGITSYITKAGYEIVVPQLRTVVAKTPAATFHDDAEYMHSQIETLADEGKDIVVVMHSYGGQPGTEAAKGLVKPDRVKEGKQGGIVRLVYLTSLAAAVGESMGLVNQREGLEFDFLKVDGDYFSQQPEASAKTNFSDLPLEQGIEEAKKMPWHSLKAFEGELTYPAYNFVPVSYIKTTRDLCLPPWWQDNRIRTIEESSGNKVDVHLFEADHCCNISNPVETAEIILRIAAATK</sequence>
<evidence type="ECO:0000259" key="1">
    <source>
        <dbReference type="Pfam" id="PF12697"/>
    </source>
</evidence>
<evidence type="ECO:0000313" key="3">
    <source>
        <dbReference type="Proteomes" id="UP000799441"/>
    </source>
</evidence>
<dbReference type="InterPro" id="IPR000073">
    <property type="entry name" value="AB_hydrolase_1"/>
</dbReference>
<name>A0A9P4QDQ5_9PEZI</name>
<dbReference type="EMBL" id="MU003768">
    <property type="protein sequence ID" value="KAF2725358.1"/>
    <property type="molecule type" value="Genomic_DNA"/>
</dbReference>
<dbReference type="PANTHER" id="PTHR37017">
    <property type="entry name" value="AB HYDROLASE-1 DOMAIN-CONTAINING PROTEIN-RELATED"/>
    <property type="match status" value="1"/>
</dbReference>
<comment type="caution">
    <text evidence="2">The sequence shown here is derived from an EMBL/GenBank/DDBJ whole genome shotgun (WGS) entry which is preliminary data.</text>
</comment>
<evidence type="ECO:0000313" key="2">
    <source>
        <dbReference type="EMBL" id="KAF2725358.1"/>
    </source>
</evidence>
<feature type="domain" description="AB hydrolase-1" evidence="1">
    <location>
        <begin position="8"/>
        <end position="245"/>
    </location>
</feature>
<accession>A0A9P4QDQ5</accession>
<gene>
    <name evidence="2" type="ORF">K431DRAFT_291023</name>
</gene>
<dbReference type="AlphaFoldDB" id="A0A9P4QDQ5"/>
<protein>
    <submittedName>
        <fullName evidence="2">Alpha/beta-hydrolase</fullName>
    </submittedName>
</protein>
<reference evidence="2" key="1">
    <citation type="journal article" date="2020" name="Stud. Mycol.">
        <title>101 Dothideomycetes genomes: a test case for predicting lifestyles and emergence of pathogens.</title>
        <authorList>
            <person name="Haridas S."/>
            <person name="Albert R."/>
            <person name="Binder M."/>
            <person name="Bloem J."/>
            <person name="Labutti K."/>
            <person name="Salamov A."/>
            <person name="Andreopoulos B."/>
            <person name="Baker S."/>
            <person name="Barry K."/>
            <person name="Bills G."/>
            <person name="Bluhm B."/>
            <person name="Cannon C."/>
            <person name="Castanera R."/>
            <person name="Culley D."/>
            <person name="Daum C."/>
            <person name="Ezra D."/>
            <person name="Gonzalez J."/>
            <person name="Henrissat B."/>
            <person name="Kuo A."/>
            <person name="Liang C."/>
            <person name="Lipzen A."/>
            <person name="Lutzoni F."/>
            <person name="Magnuson J."/>
            <person name="Mondo S."/>
            <person name="Nolan M."/>
            <person name="Ohm R."/>
            <person name="Pangilinan J."/>
            <person name="Park H.-J."/>
            <person name="Ramirez L."/>
            <person name="Alfaro M."/>
            <person name="Sun H."/>
            <person name="Tritt A."/>
            <person name="Yoshinaga Y."/>
            <person name="Zwiers L.-H."/>
            <person name="Turgeon B."/>
            <person name="Goodwin S."/>
            <person name="Spatafora J."/>
            <person name="Crous P."/>
            <person name="Grigoriev I."/>
        </authorList>
    </citation>
    <scope>NUCLEOTIDE SEQUENCE</scope>
    <source>
        <strain evidence="2">CBS 116435</strain>
    </source>
</reference>
<keyword evidence="3" id="KW-1185">Reference proteome</keyword>
<dbReference type="Pfam" id="PF12697">
    <property type="entry name" value="Abhydrolase_6"/>
    <property type="match status" value="1"/>
</dbReference>
<dbReference type="Gene3D" id="3.40.50.1820">
    <property type="entry name" value="alpha/beta hydrolase"/>
    <property type="match status" value="1"/>
</dbReference>
<proteinExistence type="predicted"/>
<dbReference type="Proteomes" id="UP000799441">
    <property type="component" value="Unassembled WGS sequence"/>
</dbReference>
<dbReference type="InterPro" id="IPR029058">
    <property type="entry name" value="AB_hydrolase_fold"/>
</dbReference>
<dbReference type="SUPFAM" id="SSF53474">
    <property type="entry name" value="alpha/beta-Hydrolases"/>
    <property type="match status" value="1"/>
</dbReference>